<comment type="caution">
    <text evidence="3">The sequence shown here is derived from an EMBL/GenBank/DDBJ whole genome shotgun (WGS) entry which is preliminary data.</text>
</comment>
<organism evidence="3 5">
    <name type="scientific">Clostridium chromiireducens</name>
    <dbReference type="NCBI Taxonomy" id="225345"/>
    <lineage>
        <taxon>Bacteria</taxon>
        <taxon>Bacillati</taxon>
        <taxon>Bacillota</taxon>
        <taxon>Clostridia</taxon>
        <taxon>Eubacteriales</taxon>
        <taxon>Clostridiaceae</taxon>
        <taxon>Clostridium</taxon>
    </lineage>
</organism>
<evidence type="ECO:0000313" key="6">
    <source>
        <dbReference type="Proteomes" id="UP000265930"/>
    </source>
</evidence>
<feature type="active site" description="Proton donor/acceptor" evidence="1">
    <location>
        <position position="82"/>
    </location>
</feature>
<dbReference type="PRINTS" id="PR00991">
    <property type="entry name" value="6PFRUCTKNASE"/>
</dbReference>
<dbReference type="OrthoDB" id="9781415at2"/>
<dbReference type="GO" id="GO:0016791">
    <property type="term" value="F:phosphatase activity"/>
    <property type="evidence" value="ECO:0007669"/>
    <property type="project" value="TreeGrafter"/>
</dbReference>
<evidence type="ECO:0000256" key="2">
    <source>
        <dbReference type="PIRSR" id="PIRSR613078-2"/>
    </source>
</evidence>
<dbReference type="EMBL" id="QXDJ01000004">
    <property type="protein sequence ID" value="RII33278.1"/>
    <property type="molecule type" value="Genomic_DNA"/>
</dbReference>
<sequence length="209" mass="23577">MKTTLLLIRHGETEWNTQGRFQGCTDIDLSEEGIKQAELLKKRLNGNFDYIYTSPLSRALKTANIIASDTDKEVITAPEIREINFGEWEGLTIHEISEKYPEIFKAWRTDKVESYISGGDLSIRNAANRASKCILDIVSKHKGKKIIIVAHGGIIKAGLIGIFEWDMTMYHKILLGNTCINTINFNDELMPSILSLNDTNHIGDKIKKV</sequence>
<feature type="binding site" evidence="2">
    <location>
        <begin position="9"/>
        <end position="16"/>
    </location>
    <ligand>
        <name>substrate</name>
    </ligand>
</feature>
<dbReference type="InterPro" id="IPR029033">
    <property type="entry name" value="His_PPase_superfam"/>
</dbReference>
<dbReference type="AlphaFoldDB" id="A0A1V4IRV1"/>
<evidence type="ECO:0000313" key="4">
    <source>
        <dbReference type="EMBL" id="RII33278.1"/>
    </source>
</evidence>
<dbReference type="GO" id="GO:0005524">
    <property type="term" value="F:ATP binding"/>
    <property type="evidence" value="ECO:0007669"/>
    <property type="project" value="InterPro"/>
</dbReference>
<reference evidence="3 5" key="1">
    <citation type="submission" date="2017-03" db="EMBL/GenBank/DDBJ databases">
        <title>Genome sequence of Clostridium chromiireducens DSM 23318.</title>
        <authorList>
            <person name="Poehlein A."/>
            <person name="Daniel R."/>
        </authorList>
    </citation>
    <scope>NUCLEOTIDE SEQUENCE [LARGE SCALE GENOMIC DNA]</scope>
    <source>
        <strain evidence="3 5">DSM 23318</strain>
    </source>
</reference>
<keyword evidence="3" id="KW-0378">Hydrolase</keyword>
<dbReference type="PANTHER" id="PTHR48100">
    <property type="entry name" value="BROAD-SPECIFICITY PHOSPHATASE YOR283W-RELATED"/>
    <property type="match status" value="1"/>
</dbReference>
<dbReference type="InterPro" id="IPR003094">
    <property type="entry name" value="6Pfruct_kin"/>
</dbReference>
<dbReference type="InterPro" id="IPR050275">
    <property type="entry name" value="PGM_Phosphatase"/>
</dbReference>
<evidence type="ECO:0000313" key="5">
    <source>
        <dbReference type="Proteomes" id="UP000191056"/>
    </source>
</evidence>
<keyword evidence="5" id="KW-1185">Reference proteome</keyword>
<dbReference type="Gene3D" id="3.40.50.1240">
    <property type="entry name" value="Phosphoglycerate mutase-like"/>
    <property type="match status" value="1"/>
</dbReference>
<feature type="binding site" evidence="2">
    <location>
        <position position="58"/>
    </location>
    <ligand>
        <name>substrate</name>
    </ligand>
</feature>
<dbReference type="RefSeq" id="WP_079439509.1">
    <property type="nucleotide sequence ID" value="NZ_JBLZIA010000002.1"/>
</dbReference>
<protein>
    <submittedName>
        <fullName evidence="4">Histidine phosphatase family protein</fullName>
    </submittedName>
    <submittedName>
        <fullName evidence="3">Phosphoserine phosphatase 1</fullName>
        <ecNumber evidence="3">3.1.3.3</ecNumber>
    </submittedName>
</protein>
<reference evidence="4 6" key="2">
    <citation type="submission" date="2018-08" db="EMBL/GenBank/DDBJ databases">
        <title>Genome of Clostridium chromiireducens C1, DSM12136.</title>
        <authorList>
            <person name="Xing M."/>
            <person name="Wei Y."/>
            <person name="Ang E.L."/>
            <person name="Zhao H."/>
            <person name="Zhang Y."/>
        </authorList>
    </citation>
    <scope>NUCLEOTIDE SEQUENCE [LARGE SCALE GENOMIC DNA]</scope>
    <source>
        <strain evidence="4 6">C1</strain>
    </source>
</reference>
<dbReference type="SMART" id="SM00855">
    <property type="entry name" value="PGAM"/>
    <property type="match status" value="1"/>
</dbReference>
<dbReference type="SUPFAM" id="SSF53254">
    <property type="entry name" value="Phosphoglycerate mutase-like"/>
    <property type="match status" value="1"/>
</dbReference>
<evidence type="ECO:0000256" key="1">
    <source>
        <dbReference type="PIRSR" id="PIRSR613078-1"/>
    </source>
</evidence>
<evidence type="ECO:0000313" key="3">
    <source>
        <dbReference type="EMBL" id="OPJ62656.1"/>
    </source>
</evidence>
<dbReference type="Proteomes" id="UP000191056">
    <property type="component" value="Unassembled WGS sequence"/>
</dbReference>
<dbReference type="InterPro" id="IPR001345">
    <property type="entry name" value="PG/BPGM_mutase_AS"/>
</dbReference>
<proteinExistence type="predicted"/>
<dbReference type="EMBL" id="MZGT01000022">
    <property type="protein sequence ID" value="OPJ62656.1"/>
    <property type="molecule type" value="Genomic_DNA"/>
</dbReference>
<name>A0A1V4IRV1_9CLOT</name>
<dbReference type="EC" id="3.1.3.3" evidence="3"/>
<feature type="active site" description="Tele-phosphohistidine intermediate" evidence="1">
    <location>
        <position position="10"/>
    </location>
</feature>
<dbReference type="STRING" id="225345.CLCHR_19490"/>
<dbReference type="PROSITE" id="PS00175">
    <property type="entry name" value="PG_MUTASE"/>
    <property type="match status" value="1"/>
</dbReference>
<gene>
    <name evidence="3" type="primary">pspA</name>
    <name evidence="3" type="ORF">CLCHR_19490</name>
    <name evidence="4" type="ORF">D2A34_16130</name>
</gene>
<dbReference type="CDD" id="cd07067">
    <property type="entry name" value="HP_PGM_like"/>
    <property type="match status" value="1"/>
</dbReference>
<accession>A0A1V4IRV1</accession>
<dbReference type="InterPro" id="IPR013078">
    <property type="entry name" value="His_Pase_superF_clade-1"/>
</dbReference>
<dbReference type="GO" id="GO:0006003">
    <property type="term" value="P:fructose 2,6-bisphosphate metabolic process"/>
    <property type="evidence" value="ECO:0007669"/>
    <property type="project" value="InterPro"/>
</dbReference>
<dbReference type="Pfam" id="PF00300">
    <property type="entry name" value="His_Phos_1"/>
    <property type="match status" value="1"/>
</dbReference>
<dbReference type="Proteomes" id="UP000265930">
    <property type="component" value="Unassembled WGS sequence"/>
</dbReference>